<evidence type="ECO:0000313" key="2">
    <source>
        <dbReference type="Proteomes" id="UP001055072"/>
    </source>
</evidence>
<dbReference type="Proteomes" id="UP001055072">
    <property type="component" value="Unassembled WGS sequence"/>
</dbReference>
<protein>
    <submittedName>
        <fullName evidence="1">Acetolactate synthase</fullName>
    </submittedName>
</protein>
<gene>
    <name evidence="1" type="ORF">BDY19DRAFT_273980</name>
</gene>
<comment type="caution">
    <text evidence="1">The sequence shown here is derived from an EMBL/GenBank/DDBJ whole genome shotgun (WGS) entry which is preliminary data.</text>
</comment>
<accession>A0ACB8UHP8</accession>
<evidence type="ECO:0000313" key="1">
    <source>
        <dbReference type="EMBL" id="KAI0093773.1"/>
    </source>
</evidence>
<keyword evidence="2" id="KW-1185">Reference proteome</keyword>
<organism evidence="1 2">
    <name type="scientific">Irpex rosettiformis</name>
    <dbReference type="NCBI Taxonomy" id="378272"/>
    <lineage>
        <taxon>Eukaryota</taxon>
        <taxon>Fungi</taxon>
        <taxon>Dikarya</taxon>
        <taxon>Basidiomycota</taxon>
        <taxon>Agaricomycotina</taxon>
        <taxon>Agaricomycetes</taxon>
        <taxon>Polyporales</taxon>
        <taxon>Irpicaceae</taxon>
        <taxon>Irpex</taxon>
    </lineage>
</organism>
<reference evidence="1" key="1">
    <citation type="journal article" date="2021" name="Environ. Microbiol.">
        <title>Gene family expansions and transcriptome signatures uncover fungal adaptations to wood decay.</title>
        <authorList>
            <person name="Hage H."/>
            <person name="Miyauchi S."/>
            <person name="Viragh M."/>
            <person name="Drula E."/>
            <person name="Min B."/>
            <person name="Chaduli D."/>
            <person name="Navarro D."/>
            <person name="Favel A."/>
            <person name="Norest M."/>
            <person name="Lesage-Meessen L."/>
            <person name="Balint B."/>
            <person name="Merenyi Z."/>
            <person name="de Eugenio L."/>
            <person name="Morin E."/>
            <person name="Martinez A.T."/>
            <person name="Baldrian P."/>
            <person name="Stursova M."/>
            <person name="Martinez M.J."/>
            <person name="Novotny C."/>
            <person name="Magnuson J.K."/>
            <person name="Spatafora J.W."/>
            <person name="Maurice S."/>
            <person name="Pangilinan J."/>
            <person name="Andreopoulos W."/>
            <person name="LaButti K."/>
            <person name="Hundley H."/>
            <person name="Na H."/>
            <person name="Kuo A."/>
            <person name="Barry K."/>
            <person name="Lipzen A."/>
            <person name="Henrissat B."/>
            <person name="Riley R."/>
            <person name="Ahrendt S."/>
            <person name="Nagy L.G."/>
            <person name="Grigoriev I.V."/>
            <person name="Martin F."/>
            <person name="Rosso M.N."/>
        </authorList>
    </citation>
    <scope>NUCLEOTIDE SEQUENCE</scope>
    <source>
        <strain evidence="1">CBS 384.51</strain>
    </source>
</reference>
<proteinExistence type="predicted"/>
<name>A0ACB8UHP8_9APHY</name>
<dbReference type="EMBL" id="MU274901">
    <property type="protein sequence ID" value="KAI0093773.1"/>
    <property type="molecule type" value="Genomic_DNA"/>
</dbReference>
<sequence length="596" mass="64933">MSGGQMFHEMMVRHGVKHVFGYPGGAILPVFDAIYNSPQFEFVLPRHEQGAGHMAEGYARVTGKPGVVIVTSGPGATNVITPMQDALSDGIPLVVFTGQVATSLIGSDSFQEADVVGISRACTKWNVMVKDLSELPRRINEAFKIATSGRPGPVLVDLPKDITAGVLRTPLPYKSTTPGTPLGLPKNPLISNTQTPTDLLMIKQAADLINKAERPLIYAGNGVLSSPLGPKLLTQLAKQGNIPVTTTLQGLGAFDELDDLSLHMLGMHGSAYANLAMQEADVIIALGARFDDRVTGKVDTFAPAARAAAAQGRGGIIHFEIQPKNINKIVDAQIPVMGDVVSNMSSLVPLIRSSPRKGWFEDIKSWKQQFPFTYEKTQQGGLVKPQQVIEELDKQTANHKDNVIITTGVGQHQMWAAQFYRWRHPRSMVTSGGLGTMGFGLPSAIGAKVGAPEKVVVDIDGDASFSMTAMELQTAAQYNIGVKVLVLNNEFQGMVQQWQDLFYDQRYAHTRMVNPDFIKLAQSMRVHAIRCHNAEELPAKMKQFLEYPNDKPVLLECMVATSEHVFPMVPAGKALHEQLLHPSLRQKYSSAAKNRT</sequence>